<organism evidence="9 10">
    <name type="scientific">Thalassobaculum fulvum</name>
    <dbReference type="NCBI Taxonomy" id="1633335"/>
    <lineage>
        <taxon>Bacteria</taxon>
        <taxon>Pseudomonadati</taxon>
        <taxon>Pseudomonadota</taxon>
        <taxon>Alphaproteobacteria</taxon>
        <taxon>Rhodospirillales</taxon>
        <taxon>Thalassobaculaceae</taxon>
        <taxon>Thalassobaculum</taxon>
    </lineage>
</organism>
<evidence type="ECO:0000256" key="3">
    <source>
        <dbReference type="ARBA" id="ARBA00022475"/>
    </source>
</evidence>
<dbReference type="Proteomes" id="UP000630353">
    <property type="component" value="Unassembled WGS sequence"/>
</dbReference>
<evidence type="ECO:0000256" key="6">
    <source>
        <dbReference type="ARBA" id="ARBA00023136"/>
    </source>
</evidence>
<evidence type="ECO:0000256" key="1">
    <source>
        <dbReference type="ARBA" id="ARBA00004651"/>
    </source>
</evidence>
<comment type="subcellular location">
    <subcellularLocation>
        <location evidence="1 7">Cell membrane</location>
        <topology evidence="1 7">Multi-pass membrane protein</topology>
    </subcellularLocation>
</comment>
<feature type="transmembrane region" description="Helical" evidence="7">
    <location>
        <begin position="273"/>
        <end position="295"/>
    </location>
</feature>
<dbReference type="CDD" id="cd06261">
    <property type="entry name" value="TM_PBP2"/>
    <property type="match status" value="1"/>
</dbReference>
<dbReference type="PROSITE" id="PS50928">
    <property type="entry name" value="ABC_TM1"/>
    <property type="match status" value="1"/>
</dbReference>
<name>A0A919CQ93_9PROT</name>
<feature type="transmembrane region" description="Helical" evidence="7">
    <location>
        <begin position="172"/>
        <end position="191"/>
    </location>
</feature>
<dbReference type="PANTHER" id="PTHR43163:SF6">
    <property type="entry name" value="DIPEPTIDE TRANSPORT SYSTEM PERMEASE PROTEIN DPPB-RELATED"/>
    <property type="match status" value="1"/>
</dbReference>
<keyword evidence="10" id="KW-1185">Reference proteome</keyword>
<dbReference type="Gene3D" id="1.10.3720.10">
    <property type="entry name" value="MetI-like"/>
    <property type="match status" value="1"/>
</dbReference>
<accession>A0A919CQ93</accession>
<protein>
    <submittedName>
        <fullName evidence="9">Peptide ABC transporter permease</fullName>
    </submittedName>
</protein>
<comment type="similarity">
    <text evidence="7">Belongs to the binding-protein-dependent transport system permease family.</text>
</comment>
<keyword evidence="5 7" id="KW-1133">Transmembrane helix</keyword>
<dbReference type="PANTHER" id="PTHR43163">
    <property type="entry name" value="DIPEPTIDE TRANSPORT SYSTEM PERMEASE PROTEIN DPPB-RELATED"/>
    <property type="match status" value="1"/>
</dbReference>
<feature type="transmembrane region" description="Helical" evidence="7">
    <location>
        <begin position="133"/>
        <end position="160"/>
    </location>
</feature>
<proteinExistence type="inferred from homology"/>
<keyword evidence="4 7" id="KW-0812">Transmembrane</keyword>
<sequence>MLRYMSIRTARALLTLWVILTVVFVATRISGDTIDFLLPEGTDPDSRAAMVQYLGLDRSIIEQYAIYVREFLGGHFGLSFYERRPVEVIYLERLGPSLALYASALILAIVLGMPLGIVAALKRNTALARGIMTAAFLGYAIPNFVLAILLLLIFSFHLGWLPSAGAATPAHYVMPTLAVGSVLLAAVVRFTRSSMLDVLSQDYLRTARAKGVSERVLVLRHALRNALIPILTVIGLQVTNVLGAAVIIETVFAWPGLGEQIVLATIRRDYPTLQFGVLGFAAVVVTVNLAVDLLYSVVDPRVRVGG</sequence>
<comment type="caution">
    <text evidence="9">The sequence shown here is derived from an EMBL/GenBank/DDBJ whole genome shotgun (WGS) entry which is preliminary data.</text>
</comment>
<evidence type="ECO:0000313" key="10">
    <source>
        <dbReference type="Proteomes" id="UP000630353"/>
    </source>
</evidence>
<dbReference type="AlphaFoldDB" id="A0A919CQ93"/>
<keyword evidence="2 7" id="KW-0813">Transport</keyword>
<dbReference type="GO" id="GO:0055085">
    <property type="term" value="P:transmembrane transport"/>
    <property type="evidence" value="ECO:0007669"/>
    <property type="project" value="InterPro"/>
</dbReference>
<dbReference type="Pfam" id="PF00528">
    <property type="entry name" value="BPD_transp_1"/>
    <property type="match status" value="1"/>
</dbReference>
<keyword evidence="6 7" id="KW-0472">Membrane</keyword>
<evidence type="ECO:0000256" key="7">
    <source>
        <dbReference type="RuleBase" id="RU363032"/>
    </source>
</evidence>
<reference evidence="9" key="1">
    <citation type="journal article" date="2014" name="Int. J. Syst. Evol. Microbiol.">
        <title>Complete genome sequence of Corynebacterium casei LMG S-19264T (=DSM 44701T), isolated from a smear-ripened cheese.</title>
        <authorList>
            <consortium name="US DOE Joint Genome Institute (JGI-PGF)"/>
            <person name="Walter F."/>
            <person name="Albersmeier A."/>
            <person name="Kalinowski J."/>
            <person name="Ruckert C."/>
        </authorList>
    </citation>
    <scope>NUCLEOTIDE SEQUENCE</scope>
    <source>
        <strain evidence="9">KCTC 42651</strain>
    </source>
</reference>
<feature type="transmembrane region" description="Helical" evidence="7">
    <location>
        <begin position="98"/>
        <end position="121"/>
    </location>
</feature>
<feature type="transmembrane region" description="Helical" evidence="7">
    <location>
        <begin position="227"/>
        <end position="253"/>
    </location>
</feature>
<evidence type="ECO:0000259" key="8">
    <source>
        <dbReference type="PROSITE" id="PS50928"/>
    </source>
</evidence>
<gene>
    <name evidence="9" type="ORF">GCM10017083_30770</name>
</gene>
<keyword evidence="3" id="KW-1003">Cell membrane</keyword>
<dbReference type="InterPro" id="IPR035906">
    <property type="entry name" value="MetI-like_sf"/>
</dbReference>
<dbReference type="RefSeq" id="WP_229837223.1">
    <property type="nucleotide sequence ID" value="NZ_BMZS01000007.1"/>
</dbReference>
<dbReference type="GO" id="GO:0005886">
    <property type="term" value="C:plasma membrane"/>
    <property type="evidence" value="ECO:0007669"/>
    <property type="project" value="UniProtKB-SubCell"/>
</dbReference>
<feature type="domain" description="ABC transmembrane type-1" evidence="8">
    <location>
        <begin position="94"/>
        <end position="295"/>
    </location>
</feature>
<evidence type="ECO:0000256" key="2">
    <source>
        <dbReference type="ARBA" id="ARBA00022448"/>
    </source>
</evidence>
<dbReference type="InterPro" id="IPR000515">
    <property type="entry name" value="MetI-like"/>
</dbReference>
<reference evidence="9" key="2">
    <citation type="submission" date="2020-09" db="EMBL/GenBank/DDBJ databases">
        <authorList>
            <person name="Sun Q."/>
            <person name="Kim S."/>
        </authorList>
    </citation>
    <scope>NUCLEOTIDE SEQUENCE</scope>
    <source>
        <strain evidence="9">KCTC 42651</strain>
    </source>
</reference>
<evidence type="ECO:0000256" key="4">
    <source>
        <dbReference type="ARBA" id="ARBA00022692"/>
    </source>
</evidence>
<evidence type="ECO:0000256" key="5">
    <source>
        <dbReference type="ARBA" id="ARBA00022989"/>
    </source>
</evidence>
<dbReference type="SUPFAM" id="SSF161098">
    <property type="entry name" value="MetI-like"/>
    <property type="match status" value="1"/>
</dbReference>
<dbReference type="EMBL" id="BMZS01000007">
    <property type="protein sequence ID" value="GHD53879.1"/>
    <property type="molecule type" value="Genomic_DNA"/>
</dbReference>
<evidence type="ECO:0000313" key="9">
    <source>
        <dbReference type="EMBL" id="GHD53879.1"/>
    </source>
</evidence>